<evidence type="ECO:0000256" key="5">
    <source>
        <dbReference type="HAMAP-Rule" id="MF_00374"/>
    </source>
</evidence>
<dbReference type="GO" id="GO:0003735">
    <property type="term" value="F:structural constituent of ribosome"/>
    <property type="evidence" value="ECO:0007669"/>
    <property type="project" value="InterPro"/>
</dbReference>
<dbReference type="NCBIfam" id="TIGR00012">
    <property type="entry name" value="L29"/>
    <property type="match status" value="1"/>
</dbReference>
<keyword evidence="2 5" id="KW-0689">Ribosomal protein</keyword>
<evidence type="ECO:0000313" key="7">
    <source>
        <dbReference type="Proteomes" id="UP000177967"/>
    </source>
</evidence>
<dbReference type="Pfam" id="PF00831">
    <property type="entry name" value="Ribosomal_L29"/>
    <property type="match status" value="1"/>
</dbReference>
<evidence type="ECO:0000256" key="3">
    <source>
        <dbReference type="ARBA" id="ARBA00023274"/>
    </source>
</evidence>
<dbReference type="EMBL" id="MHBW01000029">
    <property type="protein sequence ID" value="OGY08347.1"/>
    <property type="molecule type" value="Genomic_DNA"/>
</dbReference>
<dbReference type="InterPro" id="IPR001854">
    <property type="entry name" value="Ribosomal_uL29"/>
</dbReference>
<dbReference type="SUPFAM" id="SSF46561">
    <property type="entry name" value="Ribosomal protein L29 (L29p)"/>
    <property type="match status" value="1"/>
</dbReference>
<evidence type="ECO:0000256" key="2">
    <source>
        <dbReference type="ARBA" id="ARBA00022980"/>
    </source>
</evidence>
<evidence type="ECO:0000256" key="4">
    <source>
        <dbReference type="ARBA" id="ARBA00035204"/>
    </source>
</evidence>
<dbReference type="GO" id="GO:0006412">
    <property type="term" value="P:translation"/>
    <property type="evidence" value="ECO:0007669"/>
    <property type="project" value="UniProtKB-UniRule"/>
</dbReference>
<dbReference type="GO" id="GO:1990904">
    <property type="term" value="C:ribonucleoprotein complex"/>
    <property type="evidence" value="ECO:0007669"/>
    <property type="project" value="UniProtKB-KW"/>
</dbReference>
<dbReference type="Proteomes" id="UP000177967">
    <property type="component" value="Unassembled WGS sequence"/>
</dbReference>
<evidence type="ECO:0000313" key="6">
    <source>
        <dbReference type="EMBL" id="OGY08347.1"/>
    </source>
</evidence>
<dbReference type="GO" id="GO:0005840">
    <property type="term" value="C:ribosome"/>
    <property type="evidence" value="ECO:0007669"/>
    <property type="project" value="UniProtKB-KW"/>
</dbReference>
<keyword evidence="3 5" id="KW-0687">Ribonucleoprotein</keyword>
<evidence type="ECO:0000256" key="1">
    <source>
        <dbReference type="ARBA" id="ARBA00009254"/>
    </source>
</evidence>
<comment type="caution">
    <text evidence="6">The sequence shown here is derived from an EMBL/GenBank/DDBJ whole genome shotgun (WGS) entry which is preliminary data.</text>
</comment>
<dbReference type="InterPro" id="IPR036049">
    <property type="entry name" value="Ribosomal_uL29_sf"/>
</dbReference>
<organism evidence="6 7">
    <name type="scientific">Candidatus Blackburnbacteria bacterium RIFCSPHIGHO2_01_FULL_43_15b</name>
    <dbReference type="NCBI Taxonomy" id="1797513"/>
    <lineage>
        <taxon>Bacteria</taxon>
        <taxon>Candidatus Blackburniibacteriota</taxon>
    </lineage>
</organism>
<proteinExistence type="inferred from homology"/>
<protein>
    <recommendedName>
        <fullName evidence="4 5">Large ribosomal subunit protein uL29</fullName>
    </recommendedName>
</protein>
<sequence>MNKKAKNELKEKSVQDLKAMVGEKVKEIAKTRVDFMKGSIKNVRRVKTLRDELARIKTFLNAKEKGGLTNKQ</sequence>
<dbReference type="STRING" id="1797513.A2782_00795"/>
<comment type="similarity">
    <text evidence="1 5">Belongs to the universal ribosomal protein uL29 family.</text>
</comment>
<dbReference type="Gene3D" id="1.10.287.310">
    <property type="match status" value="1"/>
</dbReference>
<dbReference type="AlphaFoldDB" id="A0A1G1UYX6"/>
<gene>
    <name evidence="5" type="primary">rpmC</name>
    <name evidence="6" type="ORF">A2782_00795</name>
</gene>
<reference evidence="6 7" key="1">
    <citation type="journal article" date="2016" name="Nat. Commun.">
        <title>Thousands of microbial genomes shed light on interconnected biogeochemical processes in an aquifer system.</title>
        <authorList>
            <person name="Anantharaman K."/>
            <person name="Brown C.T."/>
            <person name="Hug L.A."/>
            <person name="Sharon I."/>
            <person name="Castelle C.J."/>
            <person name="Probst A.J."/>
            <person name="Thomas B.C."/>
            <person name="Singh A."/>
            <person name="Wilkins M.J."/>
            <person name="Karaoz U."/>
            <person name="Brodie E.L."/>
            <person name="Williams K.H."/>
            <person name="Hubbard S.S."/>
            <person name="Banfield J.F."/>
        </authorList>
    </citation>
    <scope>NUCLEOTIDE SEQUENCE [LARGE SCALE GENOMIC DNA]</scope>
</reference>
<accession>A0A1G1UYX6</accession>
<name>A0A1G1UYX6_9BACT</name>
<dbReference type="HAMAP" id="MF_00374">
    <property type="entry name" value="Ribosomal_uL29"/>
    <property type="match status" value="1"/>
</dbReference>